<dbReference type="Pfam" id="PF18113">
    <property type="entry name" value="Rbx_binding"/>
    <property type="match status" value="1"/>
</dbReference>
<dbReference type="Gene3D" id="3.30.390.120">
    <property type="match status" value="1"/>
</dbReference>
<dbReference type="GO" id="GO:0015044">
    <property type="term" value="F:rubredoxin-NAD+ reductase activity"/>
    <property type="evidence" value="ECO:0007669"/>
    <property type="project" value="UniProtKB-EC"/>
</dbReference>
<keyword evidence="12" id="KW-1185">Reference proteome</keyword>
<comment type="similarity">
    <text evidence="3">Belongs to the FAD-dependent oxidoreductase family.</text>
</comment>
<dbReference type="Proteomes" id="UP000229757">
    <property type="component" value="Chromosome"/>
</dbReference>
<evidence type="ECO:0000313" key="11">
    <source>
        <dbReference type="EMBL" id="ATX75298.1"/>
    </source>
</evidence>
<dbReference type="OrthoDB" id="9800607at2"/>
<accession>A0A2K8KJT4</accession>
<dbReference type="PANTHER" id="PTHR43429:SF3">
    <property type="entry name" value="NITRITE REDUCTASE [NAD(P)H]"/>
    <property type="match status" value="1"/>
</dbReference>
<dbReference type="InterPro" id="IPR023753">
    <property type="entry name" value="FAD/NAD-binding_dom"/>
</dbReference>
<dbReference type="Pfam" id="PF07992">
    <property type="entry name" value="Pyr_redox_2"/>
    <property type="match status" value="1"/>
</dbReference>
<dbReference type="AlphaFoldDB" id="A0A2K8KJT4"/>
<dbReference type="Gene3D" id="3.50.50.60">
    <property type="entry name" value="FAD/NAD(P)-binding domain"/>
    <property type="match status" value="2"/>
</dbReference>
<feature type="domain" description="Rubredoxin binding" evidence="10">
    <location>
        <begin position="306"/>
        <end position="370"/>
    </location>
</feature>
<sequence length="372" mass="40062">MNLVIIGTGMAGYTLAREVRKKDPLARITLITRDNGDSYSKPMLSNALAVGKSPEQLILSPAAKMAAQYDLQVLVQTQVTGIDRDRQQVLTDQGPVDYDQLVLAWGAEQLHLPTAGDGADQVVRVNQIHDYQLFRERLAKADRVAIIGPGLIGCEFANDLLHADKQVTVIGPDPWPLASLLPETAGRFVEQKLTAAGVQWQLGQTVARIDQAKAGFTLTLSDDQHLEVDLVLSAVGLRPNVDLASAAGLTVSRGIVVNPLGQTDDPRISALGDCAQYGERWLPYIMPIMHAARALAATLTGTPTDIVFPLMPVAVKTPAVPISLVPAPPGARWSFIEQDEGLVGRAKLDERTVGFVLLGPQTLRQSLVKELS</sequence>
<reference evidence="11 12" key="1">
    <citation type="journal article" date="2017" name="Environ. Microbiol.">
        <title>Genomic and physiological analyses of 'Reinekea forsetii' reveal a versatile opportunistic lifestyle during spring algae blooms.</title>
        <authorList>
            <person name="Avci B."/>
            <person name="Hahnke R.L."/>
            <person name="Chafee M."/>
            <person name="Fischer T."/>
            <person name="Gruber-Vodicka H."/>
            <person name="Tegetmeyer H.E."/>
            <person name="Harder J."/>
            <person name="Fuchs B.M."/>
            <person name="Amann R.I."/>
            <person name="Teeling H."/>
        </authorList>
    </citation>
    <scope>NUCLEOTIDE SEQUENCE [LARGE SCALE GENOMIC DNA]</scope>
    <source>
        <strain evidence="11 12">Hel1_31_D35</strain>
    </source>
</reference>
<evidence type="ECO:0000256" key="6">
    <source>
        <dbReference type="ARBA" id="ARBA00022827"/>
    </source>
</evidence>
<evidence type="ECO:0000256" key="3">
    <source>
        <dbReference type="ARBA" id="ARBA00006442"/>
    </source>
</evidence>
<dbReference type="EMBL" id="CP011797">
    <property type="protein sequence ID" value="ATX75298.1"/>
    <property type="molecule type" value="Genomic_DNA"/>
</dbReference>
<dbReference type="InterPro" id="IPR041364">
    <property type="entry name" value="Rbx-bd"/>
</dbReference>
<evidence type="ECO:0000256" key="8">
    <source>
        <dbReference type="ARBA" id="ARBA00023027"/>
    </source>
</evidence>
<evidence type="ECO:0000313" key="12">
    <source>
        <dbReference type="Proteomes" id="UP000229757"/>
    </source>
</evidence>
<dbReference type="InterPro" id="IPR050260">
    <property type="entry name" value="FAD-bd_OxRdtase"/>
</dbReference>
<name>A0A2K8KJT4_9GAMM</name>
<evidence type="ECO:0000256" key="1">
    <source>
        <dbReference type="ARBA" id="ARBA00001974"/>
    </source>
</evidence>
<keyword evidence="5" id="KW-0285">Flavoprotein</keyword>
<dbReference type="EC" id="1.18.1.1" evidence="11"/>
<keyword evidence="4" id="KW-0963">Cytoplasm</keyword>
<evidence type="ECO:0000256" key="7">
    <source>
        <dbReference type="ARBA" id="ARBA00023002"/>
    </source>
</evidence>
<evidence type="ECO:0000256" key="5">
    <source>
        <dbReference type="ARBA" id="ARBA00022630"/>
    </source>
</evidence>
<dbReference type="KEGG" id="rfo:REIFOR_00121"/>
<evidence type="ECO:0000256" key="2">
    <source>
        <dbReference type="ARBA" id="ARBA00004496"/>
    </source>
</evidence>
<dbReference type="PRINTS" id="PR00411">
    <property type="entry name" value="PNDRDTASEI"/>
</dbReference>
<evidence type="ECO:0000259" key="9">
    <source>
        <dbReference type="Pfam" id="PF07992"/>
    </source>
</evidence>
<keyword evidence="6" id="KW-0274">FAD</keyword>
<comment type="subcellular location">
    <subcellularLocation>
        <location evidence="2">Cytoplasm</location>
    </subcellularLocation>
</comment>
<comment type="cofactor">
    <cofactor evidence="1">
        <name>FAD</name>
        <dbReference type="ChEBI" id="CHEBI:57692"/>
    </cofactor>
</comment>
<protein>
    <submittedName>
        <fullName evidence="11">Rubredoxin-NAD(+) reductase</fullName>
        <ecNumber evidence="11">1.18.1.1</ecNumber>
    </submittedName>
</protein>
<dbReference type="PANTHER" id="PTHR43429">
    <property type="entry name" value="PYRIDINE NUCLEOTIDE-DISULFIDE OXIDOREDUCTASE DOMAIN-CONTAINING"/>
    <property type="match status" value="1"/>
</dbReference>
<feature type="domain" description="FAD/NAD(P)-binding" evidence="9">
    <location>
        <begin position="2"/>
        <end position="282"/>
    </location>
</feature>
<keyword evidence="7 11" id="KW-0560">Oxidoreductase</keyword>
<dbReference type="SUPFAM" id="SSF51905">
    <property type="entry name" value="FAD/NAD(P)-binding domain"/>
    <property type="match status" value="2"/>
</dbReference>
<keyword evidence="8" id="KW-0520">NAD</keyword>
<evidence type="ECO:0000256" key="4">
    <source>
        <dbReference type="ARBA" id="ARBA00022490"/>
    </source>
</evidence>
<dbReference type="GO" id="GO:0005737">
    <property type="term" value="C:cytoplasm"/>
    <property type="evidence" value="ECO:0007669"/>
    <property type="project" value="UniProtKB-SubCell"/>
</dbReference>
<dbReference type="PRINTS" id="PR00368">
    <property type="entry name" value="FADPNR"/>
</dbReference>
<organism evidence="11 12">
    <name type="scientific">Reinekea forsetii</name>
    <dbReference type="NCBI Taxonomy" id="1336806"/>
    <lineage>
        <taxon>Bacteria</taxon>
        <taxon>Pseudomonadati</taxon>
        <taxon>Pseudomonadota</taxon>
        <taxon>Gammaproteobacteria</taxon>
        <taxon>Oceanospirillales</taxon>
        <taxon>Saccharospirillaceae</taxon>
        <taxon>Reinekea</taxon>
    </lineage>
</organism>
<dbReference type="RefSeq" id="WP_100255714.1">
    <property type="nucleotide sequence ID" value="NZ_CP011797.1"/>
</dbReference>
<evidence type="ECO:0000259" key="10">
    <source>
        <dbReference type="Pfam" id="PF18113"/>
    </source>
</evidence>
<dbReference type="InterPro" id="IPR036188">
    <property type="entry name" value="FAD/NAD-bd_sf"/>
</dbReference>
<gene>
    <name evidence="11" type="ORF">REIFOR_00121</name>
</gene>
<proteinExistence type="inferred from homology"/>